<evidence type="ECO:0000313" key="12">
    <source>
        <dbReference type="EMBL" id="CAF3748177.1"/>
    </source>
</evidence>
<dbReference type="Pfam" id="PF17852">
    <property type="entry name" value="Dynein_AAA_lid"/>
    <property type="match status" value="1"/>
</dbReference>
<dbReference type="GO" id="GO:0007018">
    <property type="term" value="P:microtubule-based movement"/>
    <property type="evidence" value="ECO:0007669"/>
    <property type="project" value="InterPro"/>
</dbReference>
<dbReference type="Gene3D" id="3.20.180.20">
    <property type="entry name" value="Dynein heavy chain, N-terminal domain 2"/>
    <property type="match status" value="1"/>
</dbReference>
<dbReference type="Pfam" id="PF22597">
    <property type="entry name" value="DYN_lid"/>
    <property type="match status" value="1"/>
</dbReference>
<dbReference type="Pfam" id="PF12777">
    <property type="entry name" value="MT"/>
    <property type="match status" value="1"/>
</dbReference>
<dbReference type="InterPro" id="IPR013602">
    <property type="entry name" value="Dynein_heavy_linker"/>
</dbReference>
<dbReference type="Pfam" id="PF12775">
    <property type="entry name" value="AAA_7"/>
    <property type="match status" value="1"/>
</dbReference>
<dbReference type="InterPro" id="IPR013594">
    <property type="entry name" value="Dynein_heavy_tail"/>
</dbReference>
<evidence type="ECO:0000256" key="1">
    <source>
        <dbReference type="ARBA" id="ARBA00008887"/>
    </source>
</evidence>
<dbReference type="InterPro" id="IPR042228">
    <property type="entry name" value="Dynein_linker_3"/>
</dbReference>
<dbReference type="Pfam" id="PF08385">
    <property type="entry name" value="DHC_N1"/>
    <property type="match status" value="1"/>
</dbReference>
<dbReference type="Gene3D" id="1.10.287.2620">
    <property type="match status" value="1"/>
</dbReference>
<evidence type="ECO:0000259" key="7">
    <source>
        <dbReference type="Pfam" id="PF12774"/>
    </source>
</evidence>
<dbReference type="InterPro" id="IPR027417">
    <property type="entry name" value="P-loop_NTPase"/>
</dbReference>
<dbReference type="Pfam" id="PF08393">
    <property type="entry name" value="DHC_N2"/>
    <property type="match status" value="1"/>
</dbReference>
<feature type="region of interest" description="Disordered" evidence="4">
    <location>
        <begin position="1514"/>
        <end position="1536"/>
    </location>
</feature>
<feature type="domain" description="Dynein heavy chain coiled coil stalk" evidence="8">
    <location>
        <begin position="3271"/>
        <end position="3572"/>
    </location>
</feature>
<dbReference type="EMBL" id="CAJOAZ010001003">
    <property type="protein sequence ID" value="CAF3748177.1"/>
    <property type="molecule type" value="Genomic_DNA"/>
</dbReference>
<name>A0A818YBY4_9BILA</name>
<gene>
    <name evidence="12" type="ORF">OXD698_LOCUS15294</name>
</gene>
<evidence type="ECO:0000256" key="4">
    <source>
        <dbReference type="SAM" id="MobiDB-lite"/>
    </source>
</evidence>
<dbReference type="InterPro" id="IPR054354">
    <property type="entry name" value="DYNC2H1-like_lid"/>
</dbReference>
<dbReference type="GO" id="GO:0005524">
    <property type="term" value="F:ATP binding"/>
    <property type="evidence" value="ECO:0007669"/>
    <property type="project" value="InterPro"/>
</dbReference>
<dbReference type="SUPFAM" id="SSF52540">
    <property type="entry name" value="P-loop containing nucleoside triphosphate hydrolases"/>
    <property type="match status" value="1"/>
</dbReference>
<dbReference type="Pfam" id="PF12774">
    <property type="entry name" value="AAA_6"/>
    <property type="match status" value="1"/>
</dbReference>
<evidence type="ECO:0000256" key="3">
    <source>
        <dbReference type="SAM" id="Coils"/>
    </source>
</evidence>
<dbReference type="GO" id="GO:0051959">
    <property type="term" value="F:dynein light intermediate chain binding"/>
    <property type="evidence" value="ECO:0007669"/>
    <property type="project" value="InterPro"/>
</dbReference>
<feature type="region of interest" description="Disordered" evidence="4">
    <location>
        <begin position="4739"/>
        <end position="4771"/>
    </location>
</feature>
<feature type="compositionally biased region" description="Basic and acidic residues" evidence="4">
    <location>
        <begin position="4757"/>
        <end position="4771"/>
    </location>
</feature>
<dbReference type="Gene3D" id="3.40.50.300">
    <property type="entry name" value="P-loop containing nucleotide triphosphate hydrolases"/>
    <property type="match status" value="4"/>
</dbReference>
<dbReference type="Gene3D" id="1.20.58.1120">
    <property type="match status" value="1"/>
</dbReference>
<dbReference type="InterPro" id="IPR042222">
    <property type="entry name" value="Dynein_2_N"/>
</dbReference>
<evidence type="ECO:0000259" key="11">
    <source>
        <dbReference type="Pfam" id="PF22597"/>
    </source>
</evidence>
<evidence type="ECO:0000259" key="9">
    <source>
        <dbReference type="Pfam" id="PF12780"/>
    </source>
</evidence>
<evidence type="ECO:0000256" key="2">
    <source>
        <dbReference type="ARBA" id="ARBA00023054"/>
    </source>
</evidence>
<dbReference type="Gene3D" id="1.20.920.30">
    <property type="match status" value="1"/>
</dbReference>
<feature type="domain" description="Dynein heavy chain hydrolytic ATP-binding dynein motor region" evidence="7">
    <location>
        <begin position="1963"/>
        <end position="2267"/>
    </location>
</feature>
<feature type="compositionally biased region" description="Polar residues" evidence="4">
    <location>
        <begin position="1514"/>
        <end position="1526"/>
    </location>
</feature>
<evidence type="ECO:0000259" key="6">
    <source>
        <dbReference type="Pfam" id="PF08393"/>
    </source>
</evidence>
<dbReference type="PANTHER" id="PTHR46961">
    <property type="entry name" value="DYNEIN HEAVY CHAIN 1, AXONEMAL-LIKE PROTEIN"/>
    <property type="match status" value="1"/>
</dbReference>
<reference evidence="12" key="1">
    <citation type="submission" date="2021-02" db="EMBL/GenBank/DDBJ databases">
        <authorList>
            <person name="Nowell W R."/>
        </authorList>
    </citation>
    <scope>NUCLEOTIDE SEQUENCE</scope>
</reference>
<dbReference type="InterPro" id="IPR024317">
    <property type="entry name" value="Dynein_heavy_chain_D4_dom"/>
</dbReference>
<dbReference type="Gene3D" id="1.20.140.100">
    <property type="entry name" value="Dynein heavy chain, N-terminal domain 2"/>
    <property type="match status" value="1"/>
</dbReference>
<evidence type="ECO:0000259" key="10">
    <source>
        <dbReference type="Pfam" id="PF17852"/>
    </source>
</evidence>
<feature type="domain" description="Dynein heavy chain AAA module D4" evidence="9">
    <location>
        <begin position="3044"/>
        <end position="3217"/>
    </location>
</feature>
<dbReference type="InterPro" id="IPR026983">
    <property type="entry name" value="DHC"/>
</dbReference>
<dbReference type="Gene3D" id="1.10.8.1220">
    <property type="match status" value="1"/>
</dbReference>
<comment type="caution">
    <text evidence="12">The sequence shown here is derived from an EMBL/GenBank/DDBJ whole genome shotgun (WGS) entry which is preliminary data.</text>
</comment>
<feature type="compositionally biased region" description="Polar residues" evidence="4">
    <location>
        <begin position="4742"/>
        <end position="4756"/>
    </location>
</feature>
<feature type="coiled-coil region" evidence="3">
    <location>
        <begin position="3467"/>
        <end position="3522"/>
    </location>
</feature>
<organism evidence="12 13">
    <name type="scientific">Adineta steineri</name>
    <dbReference type="NCBI Taxonomy" id="433720"/>
    <lineage>
        <taxon>Eukaryota</taxon>
        <taxon>Metazoa</taxon>
        <taxon>Spiralia</taxon>
        <taxon>Gnathifera</taxon>
        <taxon>Rotifera</taxon>
        <taxon>Eurotatoria</taxon>
        <taxon>Bdelloidea</taxon>
        <taxon>Adinetida</taxon>
        <taxon>Adinetidae</taxon>
        <taxon>Adineta</taxon>
    </lineage>
</organism>
<dbReference type="InterPro" id="IPR041466">
    <property type="entry name" value="Dynein_AAA5_ext"/>
</dbReference>
<feature type="domain" description="Dynein heavy chain linker" evidence="6">
    <location>
        <begin position="1345"/>
        <end position="1786"/>
    </location>
</feature>
<feature type="domain" description="Dynein heavy chain tail" evidence="5">
    <location>
        <begin position="185"/>
        <end position="800"/>
    </location>
</feature>
<dbReference type="GO" id="GO:0030286">
    <property type="term" value="C:dynein complex"/>
    <property type="evidence" value="ECO:0007669"/>
    <property type="project" value="InterPro"/>
</dbReference>
<feature type="region of interest" description="Disordered" evidence="4">
    <location>
        <begin position="2726"/>
        <end position="2761"/>
    </location>
</feature>
<comment type="similarity">
    <text evidence="1">Belongs to the dynein heavy chain family.</text>
</comment>
<evidence type="ECO:0000259" key="5">
    <source>
        <dbReference type="Pfam" id="PF08385"/>
    </source>
</evidence>
<accession>A0A818YBY4</accession>
<sequence length="4771" mass="555895">MEKDIRYHWLEHRIITTLEPKRDALVQFIQNDENRLSIEQFFENEDVTHLYVLSQSSSHLIALNTIPIDYNSYVRTVLFLKTNSTNKLTRENLDKDVAVVELYPEETVHYMDILSRDVYLPLLSCNCLISDTEKDRFLDLFHRLLNQTAATHTFQSESVVLPLPAFNILAHISQQEPSRQQSILSILENTLTNWSKQIKQLLQEELKPSFYGREQNSIKDQVQLWTSRINKLNNLLVQLDSPFVQDVLKNLARNRSPYLASFMDIKLEISRAVTHAERNLSFVSTLSPWIFQINNSNNVTEIFQLLSSLMHTLFLVWQHSQYYHQKDKFSQLLEVISSEIASRAKQIITTDISSQSNNSTMSLKDALSICAMFRGTYLDYKEKADALNAKYMIPEKKIDPSKMLIWQVNPYGDNDPYKDLSASNDPYAVLRKSSPWPPRNAKCFQSLNAIIERCNDVQELTSTIDQFNELSRTARVGGTLSSTMDAMLAEIQLKSSKSLEIFHKECPNLSHLMDNDRFDVAFFRLRTELKQYEHELAWILRQCFSRTTTLSSKLTLLDVFHGIYQRDVIQRALISEEQWIFQNLKQEFQLVTQLVSSSHKNYPHWPPIARQLLYLYGLKERIDQYMNQFCELCPKIINSDIGWELKEAYRMAKEKIQKSEDDLYNQLEQSATSQISDLLLQPVFKTMSLSDEMNHLPSIQVNFDNSLDCLLKEIRYITREPLNYKIPGKYRELIPLLDNERTLRLHVERLRSIAIKYNYLIEHMEIEERDLFETKLNRIDEIIHRGLNEITWKSLNLSDYIEQAYGLINMDASIALETVQHDVSLIKQLAFNWSNLRGDIFDENQQNLQLTFQQALQKHQNVQAAFNEKLTMDGHKIHSLVDNIAKIVGISSGSPSWLNYIDYINSLILNGIKATSLISMKNMLVAMTHQNNEVINIVVQLNDYELSFSPPLVPITSELSLGEIFLEWIDTFVNRGELIELLGNDKTTNFAQIINQDSLITELREKITQLIEETCLESLKFFDEFSQYSFLYQLPVNQSFQLFLHGNKRNRLATPKNFLNEQDTGRRSVFSMASIPTAELIDQVERSFLCATTDKDDLQKIPLLQEFDNEMKIYQACLADLSSLPDCWNVQWIRIDLRPIKQTFTSLAHKWLWKFCDYLHNQTNKSLDVVDDFLIAMEPEIESISGLERDTETFMKIMRLFNSVSSKQHEVEIRFELMRRTLSLLKMYSSSNENELILNEKYHIIQTRWQNLKTKVMQAKQRLGPTLKEESTFIIKDLKAFQNQINQLTNDVNQSTLFNHQLTYTQAQQILNEFSNRQKELDKQALDYKQLQTLLDTNIVDFEKLNQYKDTLKNLTITWKTVRDIRRYFEEIKQEQWQKLDSKQVLSACDKYHDALQALPKVVRLWNVYTYTDEEIKRIKVCAQLLDDLSNPALRTRHWKQIIRLTGGNTLMDSDTFRQLSFGKLFTLSFQDYADEIRAIVKRAEKDFQLESTLKSYEEIWLSKTFHIVPYQSKQKSGQRKNSSANAMPMNRRPRPSIASVSNSLINIDSYASDKMYLLSNLDKMFAEMEDHQINLELLQTNQSAGSFLDEIAKWQSTLQHIEEVLQQWNYVQELWLKIDALISIIPLDTQTSLMFYRVDKDFRTLMTAVANDNNVLKCCQKKNILSQLKHLTSQLNKCQDTIRKQMFNENKNGRLIFLTDIQLFDLITAASNIRLLSNKLSFVIPGLKNLLFSEDIKEEAIGLITEYQDEKILFTNKVPFEGNVETFIEKLQATLKETIKNSIDSAMKELTENNQLKFIDWLMKYPRQTIILVLKIMFTQLIEQNSKGNDSEQKLTSLSKNLLEEINHIRESSTDECLIINKNQSIGKLEDVLILLSSYLTRLPIDLSAFEWQFTLKYYSDQQTKQISIKCLEKSIDYGYDLIANKEIFIPKEHHFLGKIFLSLGSPGGTLILNQNSDYLIENLSSNLGRNLFRLECNSIMNDCEIINAFVGLCQGNLFLFNNLNKLNERVMHLFIEISNTLYETILKKNKSFEYMSRTFTLIDSKEINYLSTIYPSTIEHFSSLKSDIIVDYRIVTLSKPDYYHVFLANLIRSGFHHAFDLATRFINLLSYTVDKSLTENLSQFGIIVPKVDLNPKLMKILIKFSKYYLNNHSREEEEQALYNGLSVISKCFNNEDKKAFESIILYKNQSYKGTIPKCLPFDSLSTNSRHFGQTIWNISDGFELALNQNHLNINENILNKLFQLNHLTENHSKILILGKSQYGKSLLIKSFIKAKAFMDPTQVYHHIMLSLWPSDILFSKFNSETGLFQQGLLTNIIEKANKKENLYLHFDGFNPDDLSTLEDFILNLNHGHVYWELENLNNLSPLLLSSFVMLNIEEPIWTWRDLVYSSFPNDNDDNEIFEELVKTLIDYISRIESYDIKDKSTMKISFISKISMAITLLKTYFKNDKCSVIDLRSLVEYTLLWSFITHIDLNSKKFFENWWRQTFHNIPKDKSITDWTYDTDAHQFILWSDTIPAFNPLAHQGIPNNIFVHTPYTMALSTLISLMTENNHPVLLIGDRGIGKSALINDRLKATCGGDISDDFYITITCNAETDALFAYEKIDEQLQWKHSSYYTTKGNRKMFCFIDNLNLAKIDRCNSQSLVELLRQHLDSNGIYSPINSNWQHIDNITYVLTLNRNKSLSNLNRLVKHFHIIQIDMPNENDLVSIFSKLVNRHFIGDNGDSQLQLKDSNEGSSRASTAKQSTIGGNDSSGATNGLKNSSTFKHLEDLRSILDRIVKGTVELNQRMRSMYQINSQRIHYVFSMKQLTQIFRNLCVSLTPECSIEDILYLWHHECQWLYGKRLYDQIDQQRYQQLYKTIVKKYFMNMINEQQVLLAHNQHFSNLQVTESGMVVANLARDSQNYLTDNYNLITDKNRTENFVRTALNEYNKEKPKITFPLYSCYIDLLCRLCHTVQTVDGHCCIMAEGVLDPSIIELFSSIIGYQLVSFKTSHLITSDDEIKSFIKQKLTQTYIDAGIRVSSIEFYLIPRAQATALNGRKPNEKIVLLITEEEFQYLELIINITNLINAEDISSLFSLQEETTVINSVRTQVQQAGLTYTKPVAWEFFLRNVKENIRVVILINEINNKLCLDYPSIFNNISLIYWQHWNTKTLVQNCLYHLKDVQWLDKNTRENTAHLLASMHLSIRRANENNTQKLPHINNHTFTKFVEKFVKLINEKSSSVHENHCDVQRLLEQIQYQHETSIKLEKELQQEKTVLEERLKSTVRMLVQIGQDMVTAEQQIRAHKSQTRRTVQLKRLLPEYELTQEKNLYKCLAIATDARKLIEQLDMKSLQELRSVTKAEKSVEDTLAAIIMILKSPTADITWQKGAKRQLANLDRFIEETQLFDKINLTEEHIKLISGIIDDVQLENSSLNQTSYYNAILTLYKWVKRVLQYHTVLLKKVRPIHQKYKEIEDDVLEQDQKLILLDNKSQALEARLKDLSQNFEEATVDKKDQEETVAMKENQLKTASELNQILSRELERTSKIFETSVERQSTLNGTCAIASAFLTYLGPFTYGFRRLMLTVHWIKCIRDRGMTIVFDQISSIKGRIINWQLDPVKENLLQIIDEQKSFSGPEYHQMLFSLMKFLLGDQIYYEWLSDGVLPSEMENHTIIIKSIEYPPLLIDPFGQYDQWMEKYYNLQKIHFDDQSKHDVVMSIEQSFLSGSKIYIKNCNTLDSILYPLAQWKATSHESNSNDDSNLIIYCGRRLYCNPSFRFYFHTTCDSLDKVSSSLSLLTTSINCQYSVETLLDDLRQQIFQRIQPDLYYKKLSIFRLILLCQLRIEAIDSFLKSNAVSDEFEGDRVILTSVALERKYLLGGIVDQANEILDTIESYHDYYFPYAQHGALLYSVLQRINLLAPKTYHFSIDIIYSLFDQFIPLNEKKPPEDKNLWKDVEDTKYPQLPSLIETNELKKEELATPDQKQIDDNLKKIIQSFIKIILPQLSIDDRLEFLILLQLLLKTAVESSDGKSEILQLELLATGLPRVDIQSLSYPSTLTKKPIWIQSDLIWFDIVSLSNLFSQDDQLHHLSESILKNDQQWKTWYDNPQLNSFPNLNNQLFSQIEKLLIIRLLCPEHFIYALAQYVVDQFDLNTIQITDFDFQGVNIITLPNIPVKSRIPGEFLINNFDFHVYLEDILKTKGKKINQIDCQLTNIVYDLTDNDIVYLKNVHQSSFSTLIKQIRSKGQHDVVITKDASVDLIYLGARLHHYDCLLEGKDSLSNLLYKNSNNYIREIIGQLISNSSSVLNQCQGDELTIVYGSILIQSILVYYQQIFEQSTFTLQWTRNFPQFVLNIIRTNKDQNLMKNLIEMTFPTHSPLVTKLLNELFQQISSKTSLKLNEFQFEIPQNSSQYNLQWFLSKHGKINFHFNDYPSKQKTLQHQFYLFTEQLNKLWHDKSENIFQKLNISLIHDNIHLLKERLPPILNLPSIKDFKQDLISIALYQEMIYFNKQMECITKDINEMEDMLSYGNLLLENNSKFKTIGFHLQRNKVPSIWFSNKSFAPKSISIIQFIHQCRHRFNEYYSWMNGLKDIEKIDSHCIHRSDNLIQLMCLSEALKLNVTQDKIRCVGQFALAKDKKYTSQNRHLILNGLTIVNGIVENNNRIKSTSGTTNTCPSIEIFATDSKIDGYGCPVYGTSSSRLDAPLFYLITNEIFDPMTYIVFQNDNEDIERLPFPTVIRQEQEKPLLNKSELNSFREMSPVSQLSQSSHRSNTPSEKDIHRDEPMLGFE</sequence>
<dbReference type="InterPro" id="IPR035699">
    <property type="entry name" value="AAA_6"/>
</dbReference>
<dbReference type="Pfam" id="PF12780">
    <property type="entry name" value="AAA_8"/>
    <property type="match status" value="1"/>
</dbReference>
<feature type="domain" description="Dynein heavy chain AAA 5 extension" evidence="10">
    <location>
        <begin position="2401"/>
        <end position="2515"/>
    </location>
</feature>
<evidence type="ECO:0000313" key="13">
    <source>
        <dbReference type="Proteomes" id="UP000663844"/>
    </source>
</evidence>
<keyword evidence="2 3" id="KW-0175">Coiled coil</keyword>
<dbReference type="GO" id="GO:0045505">
    <property type="term" value="F:dynein intermediate chain binding"/>
    <property type="evidence" value="ECO:0007669"/>
    <property type="project" value="InterPro"/>
</dbReference>
<evidence type="ECO:0000259" key="8">
    <source>
        <dbReference type="Pfam" id="PF12777"/>
    </source>
</evidence>
<dbReference type="InterPro" id="IPR024743">
    <property type="entry name" value="Dynein_HC_stalk"/>
</dbReference>
<dbReference type="PANTHER" id="PTHR46961:SF21">
    <property type="entry name" value="LOW QUALITY PROTEIN: DYNEIN BETA CHAIN, FLAGELLAR OUTER ARM-LIKE"/>
    <property type="match status" value="1"/>
</dbReference>
<proteinExistence type="inferred from homology"/>
<dbReference type="Gene3D" id="1.20.920.20">
    <property type="match status" value="1"/>
</dbReference>
<feature type="domain" description="Dynein 2 heavy chain 1 cytoplasmic ATPase lid" evidence="11">
    <location>
        <begin position="2763"/>
        <end position="2849"/>
    </location>
</feature>
<dbReference type="Proteomes" id="UP000663844">
    <property type="component" value="Unassembled WGS sequence"/>
</dbReference>
<protein>
    <submittedName>
        <fullName evidence="12">Uncharacterized protein</fullName>
    </submittedName>
</protein>